<evidence type="ECO:0000259" key="2">
    <source>
        <dbReference type="SMART" id="SM00822"/>
    </source>
</evidence>
<evidence type="ECO:0000313" key="3">
    <source>
        <dbReference type="EMBL" id="MBD3922199.1"/>
    </source>
</evidence>
<dbReference type="SUPFAM" id="SSF51735">
    <property type="entry name" value="NAD(P)-binding Rossmann-fold domains"/>
    <property type="match status" value="1"/>
</dbReference>
<accession>A0ABR8N5S9</accession>
<dbReference type="InterPro" id="IPR020904">
    <property type="entry name" value="Sc_DH/Rdtase_CS"/>
</dbReference>
<protein>
    <submittedName>
        <fullName evidence="3">3-oxoacyl-ACP reductase FabG</fullName>
    </submittedName>
</protein>
<dbReference type="RefSeq" id="WP_191206503.1">
    <property type="nucleotide sequence ID" value="NZ_JACXZA010000008.1"/>
</dbReference>
<evidence type="ECO:0000256" key="1">
    <source>
        <dbReference type="ARBA" id="ARBA00006484"/>
    </source>
</evidence>
<name>A0ABR8N5S9_9BACL</name>
<dbReference type="InterPro" id="IPR002347">
    <property type="entry name" value="SDR_fam"/>
</dbReference>
<dbReference type="Gene3D" id="3.40.50.720">
    <property type="entry name" value="NAD(P)-binding Rossmann-like Domain"/>
    <property type="match status" value="1"/>
</dbReference>
<comment type="caution">
    <text evidence="3">The sequence shown here is derived from an EMBL/GenBank/DDBJ whole genome shotgun (WGS) entry which is preliminary data.</text>
</comment>
<dbReference type="NCBIfam" id="NF009466">
    <property type="entry name" value="PRK12826.1-2"/>
    <property type="match status" value="1"/>
</dbReference>
<dbReference type="PANTHER" id="PTHR42760:SF40">
    <property type="entry name" value="3-OXOACYL-[ACYL-CARRIER-PROTEIN] REDUCTASE, CHLOROPLASTIC"/>
    <property type="match status" value="1"/>
</dbReference>
<dbReference type="NCBIfam" id="NF005559">
    <property type="entry name" value="PRK07231.1"/>
    <property type="match status" value="1"/>
</dbReference>
<dbReference type="InterPro" id="IPR057326">
    <property type="entry name" value="KR_dom"/>
</dbReference>
<dbReference type="PRINTS" id="PR00081">
    <property type="entry name" value="GDHRDH"/>
</dbReference>
<dbReference type="Pfam" id="PF13561">
    <property type="entry name" value="adh_short_C2"/>
    <property type="match status" value="1"/>
</dbReference>
<dbReference type="SMART" id="SM00822">
    <property type="entry name" value="PKS_KR"/>
    <property type="match status" value="1"/>
</dbReference>
<comment type="similarity">
    <text evidence="1">Belongs to the short-chain dehydrogenases/reductases (SDR) family.</text>
</comment>
<dbReference type="Proteomes" id="UP000609346">
    <property type="component" value="Unassembled WGS sequence"/>
</dbReference>
<reference evidence="3 4" key="1">
    <citation type="submission" date="2020-09" db="EMBL/GenBank/DDBJ databases">
        <title>Paenibacillus sp. strain PR3 16S rRNA gene Genome sequencing and assembly.</title>
        <authorList>
            <person name="Kim J."/>
        </authorList>
    </citation>
    <scope>NUCLEOTIDE SEQUENCE [LARGE SCALE GENOMIC DNA]</scope>
    <source>
        <strain evidence="3 4">PR3</strain>
    </source>
</reference>
<keyword evidence="4" id="KW-1185">Reference proteome</keyword>
<organism evidence="3 4">
    <name type="scientific">Paenibacillus terricola</name>
    <dbReference type="NCBI Taxonomy" id="2763503"/>
    <lineage>
        <taxon>Bacteria</taxon>
        <taxon>Bacillati</taxon>
        <taxon>Bacillota</taxon>
        <taxon>Bacilli</taxon>
        <taxon>Bacillales</taxon>
        <taxon>Paenibacillaceae</taxon>
        <taxon>Paenibacillus</taxon>
    </lineage>
</organism>
<feature type="domain" description="Ketoreductase" evidence="2">
    <location>
        <begin position="8"/>
        <end position="188"/>
    </location>
</feature>
<proteinExistence type="inferred from homology"/>
<dbReference type="EMBL" id="JACXZA010000008">
    <property type="protein sequence ID" value="MBD3922199.1"/>
    <property type="molecule type" value="Genomic_DNA"/>
</dbReference>
<dbReference type="PANTHER" id="PTHR42760">
    <property type="entry name" value="SHORT-CHAIN DEHYDROGENASES/REDUCTASES FAMILY MEMBER"/>
    <property type="match status" value="1"/>
</dbReference>
<dbReference type="PRINTS" id="PR00080">
    <property type="entry name" value="SDRFAMILY"/>
</dbReference>
<evidence type="ECO:0000313" key="4">
    <source>
        <dbReference type="Proteomes" id="UP000609346"/>
    </source>
</evidence>
<dbReference type="InterPro" id="IPR036291">
    <property type="entry name" value="NAD(P)-bd_dom_sf"/>
</dbReference>
<gene>
    <name evidence="3" type="ORF">H8B09_25815</name>
</gene>
<dbReference type="PROSITE" id="PS00061">
    <property type="entry name" value="ADH_SHORT"/>
    <property type="match status" value="1"/>
</dbReference>
<sequence>MGLRLQNKVMLVTGGSRGIGRAVALKAADEGSKVVVNYRSGVEQANEVVSLIRKNGGEAVAIRADISDKEQTSHMVSEIIDQYGSIHVLVNNAGISKNKLVFDMDYEDMMDVFHINFGGVFHCTKAVLETMMSQRQGSIVNISSIMSTGGYIGQSNYAVSKAAMNAFTRTAALELARFNIRINSLLPGFCSTDMVEQQLKEGRRITNQIAQKRAADPTEIANAAIFLASDEASYITGADLVIDGGLMNLVGIGKPL</sequence>